<dbReference type="Pfam" id="PF00072">
    <property type="entry name" value="Response_reg"/>
    <property type="match status" value="1"/>
</dbReference>
<dbReference type="GO" id="GO:0000160">
    <property type="term" value="P:phosphorelay signal transduction system"/>
    <property type="evidence" value="ECO:0007669"/>
    <property type="project" value="InterPro"/>
</dbReference>
<evidence type="ECO:0000259" key="2">
    <source>
        <dbReference type="PROSITE" id="PS50110"/>
    </source>
</evidence>
<sequence length="535" mass="60731">MLHHKSVLVVDDSHIIQQTTKAILLKSGFSSANIYTVGNAKEALLTCQTTAIDILLLDFNLGQGRSGLQLLEQLHALELLAHQPLVLIITADDSLPIVMAFAEFEPDDYLIKPLRPDVLQKRLAVNFAQQQLRKSVWQAYCQQGTSGARTALQQAKNEKSFRLAITQLCRRLALHGQHNAACALLSHFTRQHDYLPAKLLHAELLVQGNQLAQARQILGPLHTAYPKHIKVLDTAARLYLAENATEPGYQAWLQAHQLSPYNIERMFGLLLMDLLALSNGCYTGKVLRDGCQMLPDTIWDNRDRRALLVWGVLQQPSKKIRSLKELWCRISRESNLTAADRPYLQLLNAWQHSRLGHTLLAFKQLNTLAANQHTHYSFIFQLILLTTYQQLGMQSAVGKTLRRLAMLCTQESCTSHRQIKYQWLMQFHRSRCHDHTYQPALALFERSPHSAGPTLLEAWQSNRFDPLLAYSLVTLYCNDQIDMTLHARKSILEARWVFESLPQPPHWYRQLVQANSALQTPVQTMTAKAKGAVTA</sequence>
<dbReference type="OrthoDB" id="7298659at2"/>
<dbReference type="SUPFAM" id="SSF52172">
    <property type="entry name" value="CheY-like"/>
    <property type="match status" value="1"/>
</dbReference>
<reference evidence="3 4" key="1">
    <citation type="submission" date="2018-03" db="EMBL/GenBank/DDBJ databases">
        <title>Whole genome sequencing of Histamine producing bacteria.</title>
        <authorList>
            <person name="Butler K."/>
        </authorList>
    </citation>
    <scope>NUCLEOTIDE SEQUENCE [LARGE SCALE GENOMIC DNA]</scope>
    <source>
        <strain evidence="3 4">JCM 13586</strain>
    </source>
</reference>
<keyword evidence="1" id="KW-0597">Phosphoprotein</keyword>
<comment type="caution">
    <text evidence="3">The sequence shown here is derived from an EMBL/GenBank/DDBJ whole genome shotgun (WGS) entry which is preliminary data.</text>
</comment>
<dbReference type="EMBL" id="PYMH01000010">
    <property type="protein sequence ID" value="PSU32324.1"/>
    <property type="molecule type" value="Genomic_DNA"/>
</dbReference>
<protein>
    <recommendedName>
        <fullName evidence="2">Response regulatory domain-containing protein</fullName>
    </recommendedName>
</protein>
<keyword evidence="4" id="KW-1185">Reference proteome</keyword>
<dbReference type="Gene3D" id="3.40.50.2300">
    <property type="match status" value="1"/>
</dbReference>
<organism evidence="3 4">
    <name type="scientific">Photobacterium lutimaris</name>
    <dbReference type="NCBI Taxonomy" id="388278"/>
    <lineage>
        <taxon>Bacteria</taxon>
        <taxon>Pseudomonadati</taxon>
        <taxon>Pseudomonadota</taxon>
        <taxon>Gammaproteobacteria</taxon>
        <taxon>Vibrionales</taxon>
        <taxon>Vibrionaceae</taxon>
        <taxon>Photobacterium</taxon>
    </lineage>
</organism>
<evidence type="ECO:0000313" key="4">
    <source>
        <dbReference type="Proteomes" id="UP000241222"/>
    </source>
</evidence>
<proteinExistence type="predicted"/>
<dbReference type="InterPro" id="IPR001789">
    <property type="entry name" value="Sig_transdc_resp-reg_receiver"/>
</dbReference>
<gene>
    <name evidence="3" type="ORF">C9I99_19290</name>
</gene>
<name>A0A2T3IVA7_9GAMM</name>
<dbReference type="PANTHER" id="PTHR43228">
    <property type="entry name" value="TWO-COMPONENT RESPONSE REGULATOR"/>
    <property type="match status" value="1"/>
</dbReference>
<dbReference type="InterPro" id="IPR052048">
    <property type="entry name" value="ST_Response_Regulator"/>
</dbReference>
<dbReference type="PANTHER" id="PTHR43228:SF1">
    <property type="entry name" value="TWO-COMPONENT RESPONSE REGULATOR ARR22"/>
    <property type="match status" value="1"/>
</dbReference>
<evidence type="ECO:0000313" key="3">
    <source>
        <dbReference type="EMBL" id="PSU32324.1"/>
    </source>
</evidence>
<accession>A0A2T3IVA7</accession>
<dbReference type="InterPro" id="IPR011006">
    <property type="entry name" value="CheY-like_superfamily"/>
</dbReference>
<dbReference type="RefSeq" id="WP_107350469.1">
    <property type="nucleotide sequence ID" value="NZ_PYMH01000010.1"/>
</dbReference>
<dbReference type="AlphaFoldDB" id="A0A2T3IVA7"/>
<feature type="modified residue" description="4-aspartylphosphate" evidence="1">
    <location>
        <position position="58"/>
    </location>
</feature>
<evidence type="ECO:0000256" key="1">
    <source>
        <dbReference type="PROSITE-ProRule" id="PRU00169"/>
    </source>
</evidence>
<dbReference type="PROSITE" id="PS50110">
    <property type="entry name" value="RESPONSE_REGULATORY"/>
    <property type="match status" value="1"/>
</dbReference>
<feature type="domain" description="Response regulatory" evidence="2">
    <location>
        <begin position="6"/>
        <end position="127"/>
    </location>
</feature>
<dbReference type="Proteomes" id="UP000241222">
    <property type="component" value="Unassembled WGS sequence"/>
</dbReference>
<dbReference type="SMART" id="SM00448">
    <property type="entry name" value="REC"/>
    <property type="match status" value="1"/>
</dbReference>